<dbReference type="PANTHER" id="PTHR30535">
    <property type="entry name" value="VITAMIN B12-BINDING PROTEIN"/>
    <property type="match status" value="1"/>
</dbReference>
<organism evidence="3 4">
    <name type="scientific">Pseudomonas fontis</name>
    <dbReference type="NCBI Taxonomy" id="2942633"/>
    <lineage>
        <taxon>Bacteria</taxon>
        <taxon>Pseudomonadati</taxon>
        <taxon>Pseudomonadota</taxon>
        <taxon>Gammaproteobacteria</taxon>
        <taxon>Pseudomonadales</taxon>
        <taxon>Pseudomonadaceae</taxon>
        <taxon>Pseudomonas</taxon>
    </lineage>
</organism>
<dbReference type="Proteomes" id="UP001148203">
    <property type="component" value="Unassembled WGS sequence"/>
</dbReference>
<proteinExistence type="predicted"/>
<dbReference type="SUPFAM" id="SSF53807">
    <property type="entry name" value="Helical backbone' metal receptor"/>
    <property type="match status" value="1"/>
</dbReference>
<dbReference type="PANTHER" id="PTHR30535:SF7">
    <property type="entry name" value="IRON(III) DICITRATE-BINDING PROTEIN"/>
    <property type="match status" value="1"/>
</dbReference>
<name>A0ABT5NTJ5_9PSED</name>
<evidence type="ECO:0000313" key="4">
    <source>
        <dbReference type="Proteomes" id="UP001148203"/>
    </source>
</evidence>
<feature type="signal peptide" evidence="1">
    <location>
        <begin position="1"/>
        <end position="19"/>
    </location>
</feature>
<gene>
    <name evidence="3" type="ORF">M5G11_13085</name>
</gene>
<keyword evidence="4" id="KW-1185">Reference proteome</keyword>
<accession>A0ABT5NTJ5</accession>
<dbReference type="Pfam" id="PF01497">
    <property type="entry name" value="Peripla_BP_2"/>
    <property type="match status" value="1"/>
</dbReference>
<sequence length="314" mass="34215">MLTLAVFAVSLLASINGQASSYPVTVKSCNRSVVFTHPPARAVSQDVNLTEMMVALGLQSRMVGYSGVTGWNKPTAGLMTALKGLPEIATHYPTMETLLNVNADFFFAGWNYGMKVGGDVTPQTLEPFGIQVYELTESCSLLDSSAAASLEQVYTDLANLGKIFDVEDRAQLLITQLRKRQQAVTHRVAGKKRPRVFVYDSGEDRAFTAGRQAIPQALIDTAGGQNVMDKLNASWTQVGWESLVETDPQFIVIVDYGERSAAEKIQFLLGSPALQSVQAIRNKRFVVLPYSAMTPGIQNLDAIESLADAFDRGR</sequence>
<evidence type="ECO:0000313" key="3">
    <source>
        <dbReference type="EMBL" id="MDD0991474.1"/>
    </source>
</evidence>
<keyword evidence="1" id="KW-0732">Signal</keyword>
<evidence type="ECO:0000256" key="1">
    <source>
        <dbReference type="SAM" id="SignalP"/>
    </source>
</evidence>
<reference evidence="3 4" key="1">
    <citation type="submission" date="2022-05" db="EMBL/GenBank/DDBJ databases">
        <title>Novel Pseudomonas spp. Isolated from a Rainbow Trout Aquaculture Facility.</title>
        <authorList>
            <person name="Testerman T."/>
            <person name="Graf J."/>
        </authorList>
    </citation>
    <scope>NUCLEOTIDE SEQUENCE [LARGE SCALE GENOMIC DNA]</scope>
    <source>
        <strain evidence="3 4">ID681</strain>
    </source>
</reference>
<dbReference type="InterPro" id="IPR050902">
    <property type="entry name" value="ABC_Transporter_SBP"/>
</dbReference>
<dbReference type="InterPro" id="IPR002491">
    <property type="entry name" value="ABC_transptr_periplasmic_BD"/>
</dbReference>
<dbReference type="CDD" id="cd01148">
    <property type="entry name" value="TroA_a"/>
    <property type="match status" value="1"/>
</dbReference>
<dbReference type="EMBL" id="JAMDGY010000029">
    <property type="protein sequence ID" value="MDD0991474.1"/>
    <property type="molecule type" value="Genomic_DNA"/>
</dbReference>
<comment type="caution">
    <text evidence="3">The sequence shown here is derived from an EMBL/GenBank/DDBJ whole genome shotgun (WGS) entry which is preliminary data.</text>
</comment>
<feature type="domain" description="Fe/B12 periplasmic-binding" evidence="2">
    <location>
        <begin position="41"/>
        <end position="314"/>
    </location>
</feature>
<evidence type="ECO:0000259" key="2">
    <source>
        <dbReference type="PROSITE" id="PS50983"/>
    </source>
</evidence>
<dbReference type="RefSeq" id="WP_273913375.1">
    <property type="nucleotide sequence ID" value="NZ_JAMDGX010000081.1"/>
</dbReference>
<protein>
    <submittedName>
        <fullName evidence="3">ABC transporter substrate-binding protein</fullName>
    </submittedName>
</protein>
<feature type="chain" id="PRO_5045643516" evidence="1">
    <location>
        <begin position="20"/>
        <end position="314"/>
    </location>
</feature>
<dbReference type="PROSITE" id="PS50983">
    <property type="entry name" value="FE_B12_PBP"/>
    <property type="match status" value="1"/>
</dbReference>
<dbReference type="Gene3D" id="3.40.50.1980">
    <property type="entry name" value="Nitrogenase molybdenum iron protein domain"/>
    <property type="match status" value="2"/>
</dbReference>